<dbReference type="AlphaFoldDB" id="A0A6P1T1B5"/>
<dbReference type="Pfam" id="PF12833">
    <property type="entry name" value="HTH_18"/>
    <property type="match status" value="1"/>
</dbReference>
<dbReference type="SMART" id="SM00342">
    <property type="entry name" value="HTH_ARAC"/>
    <property type="match status" value="1"/>
</dbReference>
<dbReference type="EMBL" id="CP046620">
    <property type="protein sequence ID" value="QHQ36704.1"/>
    <property type="molecule type" value="Genomic_DNA"/>
</dbReference>
<dbReference type="SUPFAM" id="SSF46689">
    <property type="entry name" value="Homeodomain-like"/>
    <property type="match status" value="1"/>
</dbReference>
<proteinExistence type="predicted"/>
<dbReference type="Gene3D" id="1.10.10.60">
    <property type="entry name" value="Homeodomain-like"/>
    <property type="match status" value="1"/>
</dbReference>
<dbReference type="InterPro" id="IPR009057">
    <property type="entry name" value="Homeodomain-like_sf"/>
</dbReference>
<dbReference type="PRINTS" id="PR00032">
    <property type="entry name" value="HTHARAC"/>
</dbReference>
<evidence type="ECO:0000313" key="6">
    <source>
        <dbReference type="Proteomes" id="UP000464495"/>
    </source>
</evidence>
<protein>
    <submittedName>
        <fullName evidence="5">Helix-turn-helix domain-containing protein</fullName>
    </submittedName>
</protein>
<dbReference type="Pfam" id="PF12625">
    <property type="entry name" value="Arabinose_bd"/>
    <property type="match status" value="1"/>
</dbReference>
<evidence type="ECO:0000259" key="4">
    <source>
        <dbReference type="PROSITE" id="PS01124"/>
    </source>
</evidence>
<feature type="domain" description="HTH araC/xylS-type" evidence="4">
    <location>
        <begin position="232"/>
        <end position="330"/>
    </location>
</feature>
<dbReference type="GO" id="GO:0000976">
    <property type="term" value="F:transcription cis-regulatory region binding"/>
    <property type="evidence" value="ECO:0007669"/>
    <property type="project" value="TreeGrafter"/>
</dbReference>
<keyword evidence="6" id="KW-1185">Reference proteome</keyword>
<dbReference type="PROSITE" id="PS01124">
    <property type="entry name" value="HTH_ARAC_FAMILY_2"/>
    <property type="match status" value="1"/>
</dbReference>
<evidence type="ECO:0000256" key="1">
    <source>
        <dbReference type="ARBA" id="ARBA00023015"/>
    </source>
</evidence>
<dbReference type="PANTHER" id="PTHR47894:SF4">
    <property type="entry name" value="HTH-TYPE TRANSCRIPTIONAL REGULATOR GADX"/>
    <property type="match status" value="1"/>
</dbReference>
<organism evidence="5 6">
    <name type="scientific">Algicella marina</name>
    <dbReference type="NCBI Taxonomy" id="2683284"/>
    <lineage>
        <taxon>Bacteria</taxon>
        <taxon>Pseudomonadati</taxon>
        <taxon>Pseudomonadota</taxon>
        <taxon>Alphaproteobacteria</taxon>
        <taxon>Rhodobacterales</taxon>
        <taxon>Paracoccaceae</taxon>
        <taxon>Algicella</taxon>
    </lineage>
</organism>
<sequence length="332" mass="36464">MAQTRGYTRASALGPISGFVEDRGGRIARVFERVDLPLGILDAPDMPLPLAEQFKVLHSAGREIGDPYFGARLGRLVRIEKLSAFGRWVSLSPTLGSAIDRSNRGLNRFLQTGTRLRLVSGNGVSRWSIEFLDPGYEGRFQNELLGVSYLIDTLRCFLGRSWVPDLVRVTGTRSNQAAALEQIFCAPVLAGSAVPAIEFRTALLATARPGDGGGWQAFTSSEERIPDAAPESEVVALIGLAMLEGYPKIDWIASKLGMTRRTLQRRLGEQGLTFSELLDEQMRNRAVRLLQQQGLSVTDVAYKLGYSDPAHFSRAFAKWSGMPPRAFRGHVA</sequence>
<dbReference type="InterPro" id="IPR032687">
    <property type="entry name" value="AraC-type_N"/>
</dbReference>
<keyword evidence="2" id="KW-0238">DNA-binding</keyword>
<evidence type="ECO:0000256" key="2">
    <source>
        <dbReference type="ARBA" id="ARBA00023125"/>
    </source>
</evidence>
<evidence type="ECO:0000313" key="5">
    <source>
        <dbReference type="EMBL" id="QHQ36704.1"/>
    </source>
</evidence>
<dbReference type="Proteomes" id="UP000464495">
    <property type="component" value="Chromosome"/>
</dbReference>
<dbReference type="GO" id="GO:0005829">
    <property type="term" value="C:cytosol"/>
    <property type="evidence" value="ECO:0007669"/>
    <property type="project" value="TreeGrafter"/>
</dbReference>
<accession>A0A6P1T1B5</accession>
<keyword evidence="3" id="KW-0804">Transcription</keyword>
<dbReference type="RefSeq" id="WP_161863249.1">
    <property type="nucleotide sequence ID" value="NZ_CP046620.1"/>
</dbReference>
<dbReference type="InterPro" id="IPR020449">
    <property type="entry name" value="Tscrpt_reg_AraC-type_HTH"/>
</dbReference>
<name>A0A6P1T1B5_9RHOB</name>
<evidence type="ECO:0000256" key="3">
    <source>
        <dbReference type="ARBA" id="ARBA00023163"/>
    </source>
</evidence>
<dbReference type="InterPro" id="IPR018060">
    <property type="entry name" value="HTH_AraC"/>
</dbReference>
<reference evidence="5 6" key="1">
    <citation type="submission" date="2019-12" db="EMBL/GenBank/DDBJ databases">
        <title>Complete genome sequence of Algicella marina strain 9Alg 56(T) isolated from the red alga Tichocarpus crinitus.</title>
        <authorList>
            <person name="Kim S.-G."/>
            <person name="Nedashkovskaya O.I."/>
        </authorList>
    </citation>
    <scope>NUCLEOTIDE SEQUENCE [LARGE SCALE GENOMIC DNA]</scope>
    <source>
        <strain evidence="5 6">9Alg 56</strain>
    </source>
</reference>
<dbReference type="KEGG" id="amaq:GO499_16745"/>
<dbReference type="GO" id="GO:0003700">
    <property type="term" value="F:DNA-binding transcription factor activity"/>
    <property type="evidence" value="ECO:0007669"/>
    <property type="project" value="InterPro"/>
</dbReference>
<keyword evidence="1" id="KW-0805">Transcription regulation</keyword>
<gene>
    <name evidence="5" type="ORF">GO499_16745</name>
</gene>
<dbReference type="PANTHER" id="PTHR47894">
    <property type="entry name" value="HTH-TYPE TRANSCRIPTIONAL REGULATOR GADX"/>
    <property type="match status" value="1"/>
</dbReference>